<proteinExistence type="evidence at transcript level"/>
<protein>
    <submittedName>
        <fullName evidence="2">Putative secreted protein</fullName>
    </submittedName>
</protein>
<dbReference type="SUPFAM" id="SSF57567">
    <property type="entry name" value="Serine protease inhibitors"/>
    <property type="match status" value="1"/>
</dbReference>
<feature type="chain" id="PRO_5001515224" evidence="1">
    <location>
        <begin position="21"/>
        <end position="170"/>
    </location>
</feature>
<dbReference type="PROSITE" id="PS51257">
    <property type="entry name" value="PROKAR_LIPOPROTEIN"/>
    <property type="match status" value="1"/>
</dbReference>
<keyword evidence="1" id="KW-0732">Signal</keyword>
<feature type="signal peptide" evidence="1">
    <location>
        <begin position="1"/>
        <end position="20"/>
    </location>
</feature>
<sequence>MKMRGTTVLSLYFAVACVESCKKNEKLYRCPSASVINEGLCEGAQQRACTQYTLHCACKRGTKRSNKHVCVPNGQCDKSAKVIEKEIRRTTEEKLKTFQTALKVLKSPDDLFLLKISAESWVQSHCVCLKSAFEVDVINSSIRSIDCYTSPKVPTGANIMLKRNSAVCCS</sequence>
<dbReference type="InterPro" id="IPR036084">
    <property type="entry name" value="Ser_inhib-like_sf"/>
</dbReference>
<dbReference type="EMBL" id="GBBK01005350">
    <property type="protein sequence ID" value="JAC19132.1"/>
    <property type="molecule type" value="mRNA"/>
</dbReference>
<evidence type="ECO:0000256" key="1">
    <source>
        <dbReference type="SAM" id="SignalP"/>
    </source>
</evidence>
<dbReference type="AlphaFoldDB" id="A0A023FC29"/>
<organism evidence="2">
    <name type="scientific">Amblyomma cajennense</name>
    <name type="common">Cayenne tick</name>
    <name type="synonym">Acarus cajennensis</name>
    <dbReference type="NCBI Taxonomy" id="34607"/>
    <lineage>
        <taxon>Eukaryota</taxon>
        <taxon>Metazoa</taxon>
        <taxon>Ecdysozoa</taxon>
        <taxon>Arthropoda</taxon>
        <taxon>Chelicerata</taxon>
        <taxon>Arachnida</taxon>
        <taxon>Acari</taxon>
        <taxon>Parasitiformes</taxon>
        <taxon>Ixodida</taxon>
        <taxon>Ixodoidea</taxon>
        <taxon>Ixodidae</taxon>
        <taxon>Amblyomminae</taxon>
        <taxon>Amblyomma</taxon>
    </lineage>
</organism>
<evidence type="ECO:0000313" key="2">
    <source>
        <dbReference type="EMBL" id="JAC19132.1"/>
    </source>
</evidence>
<accession>A0A023FC29</accession>
<reference evidence="2" key="1">
    <citation type="submission" date="2014-03" db="EMBL/GenBank/DDBJ databases">
        <title>The sialotranscriptome of Amblyomma triste, Amblyomma parvum and Amblyomma cajennense ticks, uncovered by 454-based RNA-seq.</title>
        <authorList>
            <person name="Garcia G.R."/>
            <person name="Gardinassi L.G."/>
            <person name="Ribeiro J.M."/>
            <person name="Anatriello E."/>
            <person name="Ferreira B.R."/>
            <person name="Moreira H.N."/>
            <person name="Mafra C."/>
            <person name="Olegario M.M."/>
            <person name="Szabo P.J."/>
            <person name="Miranda-Santos I.K."/>
            <person name="Maruyama S.R."/>
        </authorList>
    </citation>
    <scope>NUCLEOTIDE SEQUENCE</scope>
    <source>
        <strain evidence="2">Uberlandia</strain>
        <tissue evidence="2">Salivary glands</tissue>
    </source>
</reference>
<name>A0A023FC29_AMBCJ</name>